<dbReference type="EMBL" id="LDSL01000127">
    <property type="protein sequence ID" value="KTT16357.1"/>
    <property type="molecule type" value="Genomic_DNA"/>
</dbReference>
<evidence type="ECO:0000256" key="1">
    <source>
        <dbReference type="SAM" id="SignalP"/>
    </source>
</evidence>
<dbReference type="RefSeq" id="WP_058643443.1">
    <property type="nucleotide sequence ID" value="NZ_LDSL01000127.1"/>
</dbReference>
<feature type="chain" id="PRO_5007546683" description="Lipoprotein" evidence="1">
    <location>
        <begin position="24"/>
        <end position="143"/>
    </location>
</feature>
<evidence type="ECO:0000313" key="3">
    <source>
        <dbReference type="Proteomes" id="UP000072741"/>
    </source>
</evidence>
<dbReference type="AlphaFoldDB" id="A0A147GPK8"/>
<protein>
    <recommendedName>
        <fullName evidence="4">Lipoprotein</fullName>
    </recommendedName>
</protein>
<evidence type="ECO:0000313" key="2">
    <source>
        <dbReference type="EMBL" id="KTT16357.1"/>
    </source>
</evidence>
<dbReference type="OrthoDB" id="8909437at2"/>
<organism evidence="2 3">
    <name type="scientific">Pseudacidovorax intermedius</name>
    <dbReference type="NCBI Taxonomy" id="433924"/>
    <lineage>
        <taxon>Bacteria</taxon>
        <taxon>Pseudomonadati</taxon>
        <taxon>Pseudomonadota</taxon>
        <taxon>Betaproteobacteria</taxon>
        <taxon>Burkholderiales</taxon>
        <taxon>Comamonadaceae</taxon>
        <taxon>Pseudacidovorax</taxon>
    </lineage>
</organism>
<keyword evidence="3" id="KW-1185">Reference proteome</keyword>
<name>A0A147GPK8_9BURK</name>
<gene>
    <name evidence="2" type="ORF">NS331_18610</name>
</gene>
<accession>A0A147GPK8</accession>
<feature type="signal peptide" evidence="1">
    <location>
        <begin position="1"/>
        <end position="23"/>
    </location>
</feature>
<dbReference type="Proteomes" id="UP000072741">
    <property type="component" value="Unassembled WGS sequence"/>
</dbReference>
<evidence type="ECO:0008006" key="4">
    <source>
        <dbReference type="Google" id="ProtNLM"/>
    </source>
</evidence>
<dbReference type="PROSITE" id="PS51257">
    <property type="entry name" value="PROKAR_LIPOPROTEIN"/>
    <property type="match status" value="1"/>
</dbReference>
<reference evidence="2 3" key="1">
    <citation type="journal article" date="2016" name="Front. Microbiol.">
        <title>Genomic Resource of Rice Seed Associated Bacteria.</title>
        <authorList>
            <person name="Midha S."/>
            <person name="Bansal K."/>
            <person name="Sharma S."/>
            <person name="Kumar N."/>
            <person name="Patil P.P."/>
            <person name="Chaudhry V."/>
            <person name="Patil P.B."/>
        </authorList>
    </citation>
    <scope>NUCLEOTIDE SEQUENCE [LARGE SCALE GENOMIC DNA]</scope>
    <source>
        <strain evidence="2 3">NS331</strain>
    </source>
</reference>
<comment type="caution">
    <text evidence="2">The sequence shown here is derived from an EMBL/GenBank/DDBJ whole genome shotgun (WGS) entry which is preliminary data.</text>
</comment>
<proteinExistence type="predicted"/>
<sequence length="143" mass="15063">MMRLLPPLAVALAAAGCAAPRLAPPGCPESAAEMKPQALYGWWDARFGKDASVADVQLLPHPEYAGSVRGTIARAGAPLAQLAGDINDDGQLSLDESRDGRSISAVWTADLQPASCGKEFTGTWRNTANEQSVPVVLRKRPSP</sequence>
<keyword evidence="1" id="KW-0732">Signal</keyword>